<organism evidence="2 3">
    <name type="scientific">Psychrosphaera saromensis</name>
    <dbReference type="NCBI Taxonomy" id="716813"/>
    <lineage>
        <taxon>Bacteria</taxon>
        <taxon>Pseudomonadati</taxon>
        <taxon>Pseudomonadota</taxon>
        <taxon>Gammaproteobacteria</taxon>
        <taxon>Alteromonadales</taxon>
        <taxon>Pseudoalteromonadaceae</taxon>
        <taxon>Psychrosphaera</taxon>
    </lineage>
</organism>
<dbReference type="Proteomes" id="UP000239007">
    <property type="component" value="Unassembled WGS sequence"/>
</dbReference>
<accession>A0A2S7URH9</accession>
<gene>
    <name evidence="2" type="ORF">BTO11_02055</name>
</gene>
<feature type="chain" id="PRO_5015591307" evidence="1">
    <location>
        <begin position="18"/>
        <end position="142"/>
    </location>
</feature>
<proteinExistence type="predicted"/>
<comment type="caution">
    <text evidence="2">The sequence shown here is derived from an EMBL/GenBank/DDBJ whole genome shotgun (WGS) entry which is preliminary data.</text>
</comment>
<keyword evidence="1" id="KW-0732">Signal</keyword>
<name>A0A2S7URH9_9GAMM</name>
<dbReference type="AlphaFoldDB" id="A0A2S7URH9"/>
<dbReference type="EMBL" id="MSCH01000003">
    <property type="protein sequence ID" value="PQJ52553.1"/>
    <property type="molecule type" value="Genomic_DNA"/>
</dbReference>
<protein>
    <submittedName>
        <fullName evidence="2">Uncharacterized protein</fullName>
    </submittedName>
</protein>
<evidence type="ECO:0000313" key="3">
    <source>
        <dbReference type="Proteomes" id="UP000239007"/>
    </source>
</evidence>
<evidence type="ECO:0000313" key="2">
    <source>
        <dbReference type="EMBL" id="PQJ52553.1"/>
    </source>
</evidence>
<dbReference type="RefSeq" id="WP_105051014.1">
    <property type="nucleotide sequence ID" value="NZ_BMYG01000004.1"/>
</dbReference>
<feature type="signal peptide" evidence="1">
    <location>
        <begin position="1"/>
        <end position="17"/>
    </location>
</feature>
<sequence length="142" mass="15984">MRDILILLSLLSYPSLASVTSTNIQLTPEKAFCLGFTLDRPGEEYVGLNYPSVIDKKWVPVSTIVEYSLNENPIFITRTDFDKTNKKKQMVILGFHETIHSGGDAAVSITYQCLEKCGVNYLKNYNVPSIVKYIEANVQQCL</sequence>
<keyword evidence="3" id="KW-1185">Reference proteome</keyword>
<reference evidence="2 3" key="1">
    <citation type="submission" date="2016-12" db="EMBL/GenBank/DDBJ databases">
        <title>Diversity of luminous bacteria.</title>
        <authorList>
            <person name="Yoshizawa S."/>
            <person name="Kogure K."/>
        </authorList>
    </citation>
    <scope>NUCLEOTIDE SEQUENCE [LARGE SCALE GENOMIC DNA]</scope>
    <source>
        <strain evidence="2 3">SA4-48</strain>
    </source>
</reference>
<evidence type="ECO:0000256" key="1">
    <source>
        <dbReference type="SAM" id="SignalP"/>
    </source>
</evidence>
<dbReference type="OrthoDB" id="6400096at2"/>